<dbReference type="GO" id="GO:0016491">
    <property type="term" value="F:oxidoreductase activity"/>
    <property type="evidence" value="ECO:0007669"/>
    <property type="project" value="UniProtKB-KW"/>
</dbReference>
<sequence length="397" mass="44193">MKEEIQPESEVVVIGGGVIGVAITYYLTKQGKQVVLIEKNEVASEASGANATFCTLPSGGDRLLHYFTAKGIAEYQKIDDSNELGRDIEFNRLGLLVLIETERSLELWKQSLEERLEFSPQDRIVTGDELTELEPNLSPIVKWGLYSPYGGHIECLYLVTGMADKARELGAKIYEHTKVVDINLDQGHVKSVLTDRGEVRADYIVNAAGRWAVEIGRMVGLELPITSERHQMVVTETLDRPIINRHLISGAYREAVLLPDEQRKAIEKTCFLVTNEAKGNLLLGISGDPATEDRRVTFGRFHDICQQAVKYLPILKELRVNIIRSFANHYANTPDRHSLLGPVEGVDGFILACGMNDYGFQQGGIVGKVISEIICFGESLSVPPEIMEQTSFSRFLK</sequence>
<feature type="domain" description="FAD dependent oxidoreductase" evidence="2">
    <location>
        <begin position="11"/>
        <end position="372"/>
    </location>
</feature>
<proteinExistence type="predicted"/>
<dbReference type="Gene3D" id="3.50.50.60">
    <property type="entry name" value="FAD/NAD(P)-binding domain"/>
    <property type="match status" value="1"/>
</dbReference>
<dbReference type="EMBL" id="BARU01000665">
    <property type="protein sequence ID" value="GAH23522.1"/>
    <property type="molecule type" value="Genomic_DNA"/>
</dbReference>
<dbReference type="PANTHER" id="PTHR13847:SF287">
    <property type="entry name" value="FAD-DEPENDENT OXIDOREDUCTASE DOMAIN-CONTAINING PROTEIN 1"/>
    <property type="match status" value="1"/>
</dbReference>
<dbReference type="InterPro" id="IPR036188">
    <property type="entry name" value="FAD/NAD-bd_sf"/>
</dbReference>
<dbReference type="Pfam" id="PF01266">
    <property type="entry name" value="DAO"/>
    <property type="match status" value="1"/>
</dbReference>
<evidence type="ECO:0000259" key="2">
    <source>
        <dbReference type="Pfam" id="PF01266"/>
    </source>
</evidence>
<reference evidence="3" key="1">
    <citation type="journal article" date="2014" name="Front. Microbiol.">
        <title>High frequency of phylogenetically diverse reductive dehalogenase-homologous genes in deep subseafloor sedimentary metagenomes.</title>
        <authorList>
            <person name="Kawai M."/>
            <person name="Futagami T."/>
            <person name="Toyoda A."/>
            <person name="Takaki Y."/>
            <person name="Nishi S."/>
            <person name="Hori S."/>
            <person name="Arai W."/>
            <person name="Tsubouchi T."/>
            <person name="Morono Y."/>
            <person name="Uchiyama I."/>
            <person name="Ito T."/>
            <person name="Fujiyama A."/>
            <person name="Inagaki F."/>
            <person name="Takami H."/>
        </authorList>
    </citation>
    <scope>NUCLEOTIDE SEQUENCE</scope>
    <source>
        <strain evidence="3">Expedition CK06-06</strain>
    </source>
</reference>
<evidence type="ECO:0000256" key="1">
    <source>
        <dbReference type="ARBA" id="ARBA00023002"/>
    </source>
</evidence>
<evidence type="ECO:0000313" key="3">
    <source>
        <dbReference type="EMBL" id="GAH23522.1"/>
    </source>
</evidence>
<keyword evidence="1" id="KW-0560">Oxidoreductase</keyword>
<gene>
    <name evidence="3" type="ORF">S03H2_02079</name>
</gene>
<comment type="caution">
    <text evidence="3">The sequence shown here is derived from an EMBL/GenBank/DDBJ whole genome shotgun (WGS) entry which is preliminary data.</text>
</comment>
<dbReference type="PANTHER" id="PTHR13847">
    <property type="entry name" value="SARCOSINE DEHYDROGENASE-RELATED"/>
    <property type="match status" value="1"/>
</dbReference>
<name>X1DTR8_9ZZZZ</name>
<protein>
    <recommendedName>
        <fullName evidence="2">FAD dependent oxidoreductase domain-containing protein</fullName>
    </recommendedName>
</protein>
<dbReference type="SUPFAM" id="SSF51905">
    <property type="entry name" value="FAD/NAD(P)-binding domain"/>
    <property type="match status" value="1"/>
</dbReference>
<dbReference type="AlphaFoldDB" id="X1DTR8"/>
<dbReference type="InterPro" id="IPR006076">
    <property type="entry name" value="FAD-dep_OxRdtase"/>
</dbReference>
<accession>X1DTR8</accession>
<dbReference type="GO" id="GO:0005737">
    <property type="term" value="C:cytoplasm"/>
    <property type="evidence" value="ECO:0007669"/>
    <property type="project" value="TreeGrafter"/>
</dbReference>
<dbReference type="Gene3D" id="3.30.9.10">
    <property type="entry name" value="D-Amino Acid Oxidase, subunit A, domain 2"/>
    <property type="match status" value="1"/>
</dbReference>
<organism evidence="3">
    <name type="scientific">marine sediment metagenome</name>
    <dbReference type="NCBI Taxonomy" id="412755"/>
    <lineage>
        <taxon>unclassified sequences</taxon>
        <taxon>metagenomes</taxon>
        <taxon>ecological metagenomes</taxon>
    </lineage>
</organism>